<dbReference type="NCBIfam" id="TIGR03422">
    <property type="entry name" value="mito_frataxin"/>
    <property type="match status" value="1"/>
</dbReference>
<dbReference type="Pfam" id="PF01491">
    <property type="entry name" value="Frataxin_Cyay"/>
    <property type="match status" value="1"/>
</dbReference>
<evidence type="ECO:0000256" key="11">
    <source>
        <dbReference type="ARBA" id="ARBA00023128"/>
    </source>
</evidence>
<dbReference type="PROSITE" id="PS50810">
    <property type="entry name" value="FRATAXIN_2"/>
    <property type="match status" value="1"/>
</dbReference>
<evidence type="ECO:0000313" key="14">
    <source>
        <dbReference type="Proteomes" id="UP000694866"/>
    </source>
</evidence>
<dbReference type="PRINTS" id="PR00904">
    <property type="entry name" value="FRATAXIN"/>
</dbReference>
<dbReference type="FunFam" id="3.30.920.10:FF:000002">
    <property type="entry name" value="Frataxin, mitochondrial"/>
    <property type="match status" value="1"/>
</dbReference>
<dbReference type="CDD" id="cd00503">
    <property type="entry name" value="Frataxin"/>
    <property type="match status" value="1"/>
</dbReference>
<proteinExistence type="inferred from homology"/>
<keyword evidence="7" id="KW-0809">Transit peptide</keyword>
<keyword evidence="14" id="KW-1185">Reference proteome</keyword>
<comment type="similarity">
    <text evidence="2">Belongs to the frataxin family.</text>
</comment>
<dbReference type="SUPFAM" id="SSF55387">
    <property type="entry name" value="Frataxin/Nqo15-like"/>
    <property type="match status" value="1"/>
</dbReference>
<dbReference type="OrthoDB" id="1897642at2759"/>
<keyword evidence="9" id="KW-0408">Iron</keyword>
<dbReference type="NCBIfam" id="TIGR03421">
    <property type="entry name" value="FeS_CyaY"/>
    <property type="match status" value="1"/>
</dbReference>
<dbReference type="KEGG" id="fas:105268127"/>
<dbReference type="GO" id="GO:0006826">
    <property type="term" value="P:iron ion transport"/>
    <property type="evidence" value="ECO:0007669"/>
    <property type="project" value="UniProtKB-KW"/>
</dbReference>
<evidence type="ECO:0000256" key="1">
    <source>
        <dbReference type="ARBA" id="ARBA00004173"/>
    </source>
</evidence>
<dbReference type="GO" id="GO:0008199">
    <property type="term" value="F:ferric iron binding"/>
    <property type="evidence" value="ECO:0007669"/>
    <property type="project" value="InterPro"/>
</dbReference>
<gene>
    <name evidence="15" type="primary">fh</name>
</gene>
<keyword evidence="12" id="KW-0350">Heme biosynthesis</keyword>
<dbReference type="PANTHER" id="PTHR16821">
    <property type="entry name" value="FRATAXIN"/>
    <property type="match status" value="1"/>
</dbReference>
<evidence type="ECO:0000256" key="13">
    <source>
        <dbReference type="ARBA" id="ARBA00047990"/>
    </source>
</evidence>
<evidence type="ECO:0000256" key="12">
    <source>
        <dbReference type="ARBA" id="ARBA00023133"/>
    </source>
</evidence>
<dbReference type="GO" id="GO:0034986">
    <property type="term" value="F:iron chaperone activity"/>
    <property type="evidence" value="ECO:0007669"/>
    <property type="project" value="TreeGrafter"/>
</dbReference>
<evidence type="ECO:0000313" key="15">
    <source>
        <dbReference type="RefSeq" id="XP_011305725.1"/>
    </source>
</evidence>
<dbReference type="CTD" id="2271"/>
<keyword evidence="11" id="KW-0496">Mitochondrion</keyword>
<keyword evidence="4" id="KW-0409">Iron storage</keyword>
<dbReference type="PROSITE" id="PS01344">
    <property type="entry name" value="FRATAXIN_1"/>
    <property type="match status" value="1"/>
</dbReference>
<evidence type="ECO:0000256" key="6">
    <source>
        <dbReference type="ARBA" id="ARBA00022496"/>
    </source>
</evidence>
<dbReference type="EC" id="1.16.3.1" evidence="3"/>
<accession>A0A9R1TAB1</accession>
<evidence type="ECO:0000256" key="7">
    <source>
        <dbReference type="ARBA" id="ARBA00022946"/>
    </source>
</evidence>
<dbReference type="SMART" id="SM01219">
    <property type="entry name" value="Frataxin_Cyay"/>
    <property type="match status" value="1"/>
</dbReference>
<dbReference type="Gene3D" id="3.30.920.10">
    <property type="entry name" value="Frataxin/CyaY"/>
    <property type="match status" value="1"/>
</dbReference>
<dbReference type="GO" id="GO:0051537">
    <property type="term" value="F:2 iron, 2 sulfur cluster binding"/>
    <property type="evidence" value="ECO:0007669"/>
    <property type="project" value="TreeGrafter"/>
</dbReference>
<dbReference type="GO" id="GO:0006879">
    <property type="term" value="P:intracellular iron ion homeostasis"/>
    <property type="evidence" value="ECO:0007669"/>
    <property type="project" value="UniProtKB-KW"/>
</dbReference>
<dbReference type="InterPro" id="IPR036524">
    <property type="entry name" value="Frataxin/CyaY_sf"/>
</dbReference>
<dbReference type="InterPro" id="IPR002908">
    <property type="entry name" value="Frataxin/CyaY"/>
</dbReference>
<evidence type="ECO:0000256" key="5">
    <source>
        <dbReference type="ARBA" id="ARBA00022448"/>
    </source>
</evidence>
<dbReference type="Proteomes" id="UP000694866">
    <property type="component" value="Unplaced"/>
</dbReference>
<organism evidence="14 15">
    <name type="scientific">Fopius arisanus</name>
    <dbReference type="NCBI Taxonomy" id="64838"/>
    <lineage>
        <taxon>Eukaryota</taxon>
        <taxon>Metazoa</taxon>
        <taxon>Ecdysozoa</taxon>
        <taxon>Arthropoda</taxon>
        <taxon>Hexapoda</taxon>
        <taxon>Insecta</taxon>
        <taxon>Pterygota</taxon>
        <taxon>Neoptera</taxon>
        <taxon>Endopterygota</taxon>
        <taxon>Hymenoptera</taxon>
        <taxon>Apocrita</taxon>
        <taxon>Ichneumonoidea</taxon>
        <taxon>Braconidae</taxon>
        <taxon>Opiinae</taxon>
        <taxon>Fopius</taxon>
    </lineage>
</organism>
<dbReference type="RefSeq" id="XP_011305725.1">
    <property type="nucleotide sequence ID" value="XM_011307423.1"/>
</dbReference>
<evidence type="ECO:0000256" key="8">
    <source>
        <dbReference type="ARBA" id="ARBA00023002"/>
    </source>
</evidence>
<keyword evidence="6" id="KW-0410">Iron transport</keyword>
<evidence type="ECO:0000256" key="10">
    <source>
        <dbReference type="ARBA" id="ARBA00023065"/>
    </source>
</evidence>
<name>A0A9R1TAB1_9HYME</name>
<dbReference type="InterPro" id="IPR017789">
    <property type="entry name" value="Frataxin"/>
</dbReference>
<evidence type="ECO:0000256" key="2">
    <source>
        <dbReference type="ARBA" id="ARBA00008183"/>
    </source>
</evidence>
<keyword evidence="5" id="KW-0813">Transport</keyword>
<evidence type="ECO:0000256" key="9">
    <source>
        <dbReference type="ARBA" id="ARBA00023004"/>
    </source>
</evidence>
<reference evidence="15" key="1">
    <citation type="submission" date="2025-08" db="UniProtKB">
        <authorList>
            <consortium name="RefSeq"/>
        </authorList>
    </citation>
    <scope>IDENTIFICATION</scope>
    <source>
        <strain evidence="15">USDA-PBARC FA_bdor</strain>
        <tissue evidence="15">Whole organism</tissue>
    </source>
</reference>
<sequence length="207" mass="23561">MLSSVSRAGNFKRLSPIFLTSNLIECTGSQGVNSQKLIRGYSSFYRSNNCLVAWINRNISNFYHRSVITESSFQVTPTKIVESELNSVEFEKISDDTLDSLAEYFDGIVERAEHLPEADVSYGDGVLTIKFGDHVGTYVINRQSPNKQIWLSSPKSGPKRYDFINNTWIYKHDGNSLHQLLDDEISLVVNEKTEFVDNCAYSREKKK</sequence>
<dbReference type="GO" id="GO:0004322">
    <property type="term" value="F:ferroxidase activity"/>
    <property type="evidence" value="ECO:0007669"/>
    <property type="project" value="UniProtKB-EC"/>
</dbReference>
<dbReference type="GO" id="GO:0008198">
    <property type="term" value="F:ferrous iron binding"/>
    <property type="evidence" value="ECO:0007669"/>
    <property type="project" value="TreeGrafter"/>
</dbReference>
<dbReference type="GO" id="GO:0016226">
    <property type="term" value="P:iron-sulfur cluster assembly"/>
    <property type="evidence" value="ECO:0007669"/>
    <property type="project" value="InterPro"/>
</dbReference>
<protein>
    <recommendedName>
        <fullName evidence="3">ferroxidase</fullName>
        <ecNumber evidence="3">1.16.3.1</ecNumber>
    </recommendedName>
</protein>
<dbReference type="GO" id="GO:0006783">
    <property type="term" value="P:heme biosynthetic process"/>
    <property type="evidence" value="ECO:0007669"/>
    <property type="project" value="UniProtKB-KW"/>
</dbReference>
<keyword evidence="8" id="KW-0560">Oxidoreductase</keyword>
<comment type="subcellular location">
    <subcellularLocation>
        <location evidence="1">Mitochondrion</location>
    </subcellularLocation>
</comment>
<evidence type="ECO:0000256" key="3">
    <source>
        <dbReference type="ARBA" id="ARBA00013107"/>
    </source>
</evidence>
<dbReference type="GO" id="GO:0005739">
    <property type="term" value="C:mitochondrion"/>
    <property type="evidence" value="ECO:0007669"/>
    <property type="project" value="UniProtKB-SubCell"/>
</dbReference>
<dbReference type="AlphaFoldDB" id="A0A9R1TAB1"/>
<dbReference type="InterPro" id="IPR020895">
    <property type="entry name" value="Frataxin_CS"/>
</dbReference>
<dbReference type="PANTHER" id="PTHR16821:SF2">
    <property type="entry name" value="FRATAXIN, MITOCHONDRIAL"/>
    <property type="match status" value="1"/>
</dbReference>
<comment type="catalytic activity">
    <reaction evidence="13">
        <text>4 Fe(2+) + O2 + 4 H(+) = 4 Fe(3+) + 2 H2O</text>
        <dbReference type="Rhea" id="RHEA:11148"/>
        <dbReference type="ChEBI" id="CHEBI:15377"/>
        <dbReference type="ChEBI" id="CHEBI:15378"/>
        <dbReference type="ChEBI" id="CHEBI:15379"/>
        <dbReference type="ChEBI" id="CHEBI:29033"/>
        <dbReference type="ChEBI" id="CHEBI:29034"/>
        <dbReference type="EC" id="1.16.3.1"/>
    </reaction>
</comment>
<evidence type="ECO:0000256" key="4">
    <source>
        <dbReference type="ARBA" id="ARBA00022434"/>
    </source>
</evidence>
<dbReference type="GeneID" id="105268127"/>
<keyword evidence="10" id="KW-0406">Ion transport</keyword>